<dbReference type="Proteomes" id="UP001431532">
    <property type="component" value="Unassembled WGS sequence"/>
</dbReference>
<evidence type="ECO:0000256" key="8">
    <source>
        <dbReference type="ARBA" id="ARBA00051875"/>
    </source>
</evidence>
<dbReference type="InterPro" id="IPR029001">
    <property type="entry name" value="ITPase-like_fam"/>
</dbReference>
<comment type="cofactor">
    <cofactor evidence="10">
        <name>Mg(2+)</name>
        <dbReference type="ChEBI" id="CHEBI:18420"/>
    </cofactor>
    <text evidence="10">Binds 1 Mg(2+) ion per subunit.</text>
</comment>
<evidence type="ECO:0000313" key="13">
    <source>
        <dbReference type="Proteomes" id="UP001431532"/>
    </source>
</evidence>
<comment type="function">
    <text evidence="10">Pyrophosphatase that catalyzes the hydrolysis of nucleoside triphosphates to their monophosphate derivatives, with a high preference for the non-canonical purine nucleotides XTP (xanthosine triphosphate), dITP (deoxyinosine triphosphate) and ITP. Seems to function as a house-cleaning enzyme that removes non-canonical purine nucleotides from the nucleotide pool, thus preventing their incorporation into DNA/RNA and avoiding chromosomal lesions.</text>
</comment>
<name>A0AAW6U3A7_9MOLU</name>
<keyword evidence="5 10" id="KW-0378">Hydrolase</keyword>
<dbReference type="CDD" id="cd00515">
    <property type="entry name" value="HAM1"/>
    <property type="match status" value="1"/>
</dbReference>
<evidence type="ECO:0000256" key="2">
    <source>
        <dbReference type="ARBA" id="ARBA00011738"/>
    </source>
</evidence>
<comment type="similarity">
    <text evidence="1 10 11">Belongs to the HAM1 NTPase family.</text>
</comment>
<dbReference type="AlphaFoldDB" id="A0AAW6U3A7"/>
<dbReference type="GO" id="GO:0005829">
    <property type="term" value="C:cytosol"/>
    <property type="evidence" value="ECO:0007669"/>
    <property type="project" value="TreeGrafter"/>
</dbReference>
<dbReference type="GO" id="GO:0036222">
    <property type="term" value="F:XTP diphosphatase activity"/>
    <property type="evidence" value="ECO:0007669"/>
    <property type="project" value="UniProtKB-UniRule"/>
</dbReference>
<dbReference type="NCBIfam" id="TIGR00042">
    <property type="entry name" value="RdgB/HAM1 family non-canonical purine NTP pyrophosphatase"/>
    <property type="match status" value="1"/>
</dbReference>
<comment type="caution">
    <text evidence="12">The sequence shown here is derived from an EMBL/GenBank/DDBJ whole genome shotgun (WGS) entry which is preliminary data.</text>
</comment>
<feature type="binding site" evidence="10">
    <location>
        <position position="71"/>
    </location>
    <ligand>
        <name>substrate</name>
    </ligand>
</feature>
<dbReference type="FunFam" id="3.90.950.10:FF:000001">
    <property type="entry name" value="dITP/XTP pyrophosphatase"/>
    <property type="match status" value="1"/>
</dbReference>
<dbReference type="Pfam" id="PF01725">
    <property type="entry name" value="Ham1p_like"/>
    <property type="match status" value="1"/>
</dbReference>
<evidence type="ECO:0000256" key="9">
    <source>
        <dbReference type="ARBA" id="ARBA00052017"/>
    </source>
</evidence>
<dbReference type="GO" id="GO:0046872">
    <property type="term" value="F:metal ion binding"/>
    <property type="evidence" value="ECO:0007669"/>
    <property type="project" value="UniProtKB-KW"/>
</dbReference>
<evidence type="ECO:0000256" key="10">
    <source>
        <dbReference type="HAMAP-Rule" id="MF_01405"/>
    </source>
</evidence>
<feature type="binding site" evidence="10">
    <location>
        <position position="70"/>
    </location>
    <ligand>
        <name>Mg(2+)</name>
        <dbReference type="ChEBI" id="CHEBI:18420"/>
    </ligand>
</feature>
<evidence type="ECO:0000256" key="4">
    <source>
        <dbReference type="ARBA" id="ARBA00022741"/>
    </source>
</evidence>
<proteinExistence type="inferred from homology"/>
<dbReference type="GO" id="GO:0009117">
    <property type="term" value="P:nucleotide metabolic process"/>
    <property type="evidence" value="ECO:0007669"/>
    <property type="project" value="UniProtKB-KW"/>
</dbReference>
<dbReference type="GO" id="GO:0009146">
    <property type="term" value="P:purine nucleoside triphosphate catabolic process"/>
    <property type="evidence" value="ECO:0007669"/>
    <property type="project" value="UniProtKB-UniRule"/>
</dbReference>
<dbReference type="HAMAP" id="MF_01405">
    <property type="entry name" value="Non_canon_purine_NTPase"/>
    <property type="match status" value="1"/>
</dbReference>
<keyword evidence="13" id="KW-1185">Reference proteome</keyword>
<evidence type="ECO:0000256" key="1">
    <source>
        <dbReference type="ARBA" id="ARBA00008023"/>
    </source>
</evidence>
<evidence type="ECO:0000313" key="12">
    <source>
        <dbReference type="EMBL" id="MDI6452347.1"/>
    </source>
</evidence>
<evidence type="ECO:0000256" key="3">
    <source>
        <dbReference type="ARBA" id="ARBA00022723"/>
    </source>
</evidence>
<keyword evidence="7 10" id="KW-0546">Nucleotide metabolism</keyword>
<dbReference type="GO" id="GO:0036220">
    <property type="term" value="F:ITP diphosphatase activity"/>
    <property type="evidence" value="ECO:0007669"/>
    <property type="project" value="UniProtKB-UniRule"/>
</dbReference>
<evidence type="ECO:0000256" key="6">
    <source>
        <dbReference type="ARBA" id="ARBA00022842"/>
    </source>
</evidence>
<feature type="active site" description="Proton acceptor" evidence="10">
    <location>
        <position position="70"/>
    </location>
</feature>
<dbReference type="GO" id="GO:0000166">
    <property type="term" value="F:nucleotide binding"/>
    <property type="evidence" value="ECO:0007669"/>
    <property type="project" value="UniProtKB-KW"/>
</dbReference>
<dbReference type="InterPro" id="IPR020922">
    <property type="entry name" value="dITP/XTP_pyrophosphatase"/>
</dbReference>
<feature type="binding site" evidence="10">
    <location>
        <begin position="177"/>
        <end position="178"/>
    </location>
    <ligand>
        <name>substrate</name>
    </ligand>
</feature>
<comment type="caution">
    <text evidence="10">Lacks conserved residue(s) required for the propagation of feature annotation.</text>
</comment>
<gene>
    <name evidence="12" type="primary">rdgB</name>
    <name evidence="12" type="ORF">QJ521_02115</name>
</gene>
<evidence type="ECO:0000256" key="7">
    <source>
        <dbReference type="ARBA" id="ARBA00023080"/>
    </source>
</evidence>
<dbReference type="EC" id="3.6.1.66" evidence="10"/>
<organism evidence="12 13">
    <name type="scientific">Peloplasma aerotolerans</name>
    <dbReference type="NCBI Taxonomy" id="3044389"/>
    <lineage>
        <taxon>Bacteria</taxon>
        <taxon>Bacillati</taxon>
        <taxon>Mycoplasmatota</taxon>
        <taxon>Mollicutes</taxon>
        <taxon>Acholeplasmatales</taxon>
        <taxon>Acholeplasmataceae</taxon>
        <taxon>Peloplasma</taxon>
    </lineage>
</organism>
<protein>
    <recommendedName>
        <fullName evidence="10">dITP/XTP pyrophosphatase</fullName>
        <ecNumber evidence="10">3.6.1.66</ecNumber>
    </recommendedName>
    <alternativeName>
        <fullName evidence="10">Non-canonical purine NTP pyrophosphatase</fullName>
    </alternativeName>
    <alternativeName>
        <fullName evidence="10">Non-standard purine NTP pyrophosphatase</fullName>
    </alternativeName>
    <alternativeName>
        <fullName evidence="10">Nucleoside-triphosphate diphosphatase</fullName>
    </alternativeName>
    <alternativeName>
        <fullName evidence="10">Nucleoside-triphosphate pyrophosphatase</fullName>
        <shortName evidence="10">NTPase</shortName>
    </alternativeName>
</protein>
<keyword evidence="4 10" id="KW-0547">Nucleotide-binding</keyword>
<dbReference type="Gene3D" id="3.90.950.10">
    <property type="match status" value="1"/>
</dbReference>
<reference evidence="12" key="1">
    <citation type="submission" date="2023-05" db="EMBL/GenBank/DDBJ databases">
        <title>Mariniplasma microaerophilum sp. nov., a novel anaerobic mollicute isolated from terrestrial mud volcano, Taman Peninsula, Russia.</title>
        <authorList>
            <person name="Khomyakova M.A."/>
            <person name="Merkel A.Y."/>
            <person name="Slobodkin A.I."/>
        </authorList>
    </citation>
    <scope>NUCLEOTIDE SEQUENCE</scope>
    <source>
        <strain evidence="12">M4Ah</strain>
    </source>
</reference>
<dbReference type="SUPFAM" id="SSF52972">
    <property type="entry name" value="ITPase-like"/>
    <property type="match status" value="1"/>
</dbReference>
<feature type="binding site" evidence="10">
    <location>
        <begin position="8"/>
        <end position="13"/>
    </location>
    <ligand>
        <name>substrate</name>
    </ligand>
</feature>
<keyword evidence="3 10" id="KW-0479">Metal-binding</keyword>
<comment type="catalytic activity">
    <reaction evidence="8 10">
        <text>dITP + H2O = dIMP + diphosphate + H(+)</text>
        <dbReference type="Rhea" id="RHEA:28342"/>
        <dbReference type="ChEBI" id="CHEBI:15377"/>
        <dbReference type="ChEBI" id="CHEBI:15378"/>
        <dbReference type="ChEBI" id="CHEBI:33019"/>
        <dbReference type="ChEBI" id="CHEBI:61194"/>
        <dbReference type="ChEBI" id="CHEBI:61382"/>
        <dbReference type="EC" id="3.6.1.66"/>
    </reaction>
</comment>
<dbReference type="RefSeq" id="WP_282838762.1">
    <property type="nucleotide sequence ID" value="NZ_JASCXW010000003.1"/>
</dbReference>
<accession>A0AAW6U3A7</accession>
<dbReference type="PANTHER" id="PTHR11067">
    <property type="entry name" value="INOSINE TRIPHOSPHATE PYROPHOSPHATASE/HAM1 PROTEIN"/>
    <property type="match status" value="1"/>
</dbReference>
<comment type="catalytic activity">
    <reaction evidence="9 10">
        <text>XTP + H2O = XMP + diphosphate + H(+)</text>
        <dbReference type="Rhea" id="RHEA:28610"/>
        <dbReference type="ChEBI" id="CHEBI:15377"/>
        <dbReference type="ChEBI" id="CHEBI:15378"/>
        <dbReference type="ChEBI" id="CHEBI:33019"/>
        <dbReference type="ChEBI" id="CHEBI:57464"/>
        <dbReference type="ChEBI" id="CHEBI:61314"/>
        <dbReference type="EC" id="3.6.1.66"/>
    </reaction>
</comment>
<comment type="catalytic activity">
    <reaction evidence="10">
        <text>ITP + H2O = IMP + diphosphate + H(+)</text>
        <dbReference type="Rhea" id="RHEA:29399"/>
        <dbReference type="ChEBI" id="CHEBI:15377"/>
        <dbReference type="ChEBI" id="CHEBI:15378"/>
        <dbReference type="ChEBI" id="CHEBI:33019"/>
        <dbReference type="ChEBI" id="CHEBI:58053"/>
        <dbReference type="ChEBI" id="CHEBI:61402"/>
        <dbReference type="EC" id="3.6.1.66"/>
    </reaction>
</comment>
<dbReference type="PANTHER" id="PTHR11067:SF9">
    <property type="entry name" value="INOSINE TRIPHOSPHATE PYROPHOSPHATASE"/>
    <property type="match status" value="1"/>
</dbReference>
<sequence length="196" mass="22288">MTKMLVATQNEHKLKEFNKILNHEQIKLVSLKDLNDKDDVIEDGTSFLENATLKACYFAKKHQMITISDDSGLVVEALNGRPGIHSARYSNGGDHENNLKVLKEMENMENRKSHFVSVIVLCYPNGRVKSYEGKVFGYLAQSERGLNGFGYDSIFYVPEYQKTFGELESSIKNQISHRANALKLLKEDIDEIVNNK</sequence>
<feature type="binding site" evidence="10">
    <location>
        <begin position="149"/>
        <end position="152"/>
    </location>
    <ligand>
        <name>substrate</name>
    </ligand>
</feature>
<dbReference type="GO" id="GO:0017111">
    <property type="term" value="F:ribonucleoside triphosphate phosphatase activity"/>
    <property type="evidence" value="ECO:0007669"/>
    <property type="project" value="InterPro"/>
</dbReference>
<feature type="binding site" evidence="10">
    <location>
        <position position="172"/>
    </location>
    <ligand>
        <name>substrate</name>
    </ligand>
</feature>
<comment type="subunit">
    <text evidence="2 10">Homodimer.</text>
</comment>
<dbReference type="GO" id="GO:0035870">
    <property type="term" value="F:dITP diphosphatase activity"/>
    <property type="evidence" value="ECO:0007669"/>
    <property type="project" value="UniProtKB-UniRule"/>
</dbReference>
<dbReference type="InterPro" id="IPR002637">
    <property type="entry name" value="RdgB/HAM1"/>
</dbReference>
<evidence type="ECO:0000256" key="11">
    <source>
        <dbReference type="RuleBase" id="RU003781"/>
    </source>
</evidence>
<evidence type="ECO:0000256" key="5">
    <source>
        <dbReference type="ARBA" id="ARBA00022801"/>
    </source>
</evidence>
<dbReference type="EMBL" id="JASCXW010000003">
    <property type="protein sequence ID" value="MDI6452347.1"/>
    <property type="molecule type" value="Genomic_DNA"/>
</dbReference>
<keyword evidence="6 10" id="KW-0460">Magnesium</keyword>